<organism evidence="1 2">
    <name type="scientific">Platysternon megacephalum</name>
    <name type="common">big-headed turtle</name>
    <dbReference type="NCBI Taxonomy" id="55544"/>
    <lineage>
        <taxon>Eukaryota</taxon>
        <taxon>Metazoa</taxon>
        <taxon>Chordata</taxon>
        <taxon>Craniata</taxon>
        <taxon>Vertebrata</taxon>
        <taxon>Euteleostomi</taxon>
        <taxon>Archelosauria</taxon>
        <taxon>Testudinata</taxon>
        <taxon>Testudines</taxon>
        <taxon>Cryptodira</taxon>
        <taxon>Durocryptodira</taxon>
        <taxon>Testudinoidea</taxon>
        <taxon>Platysternidae</taxon>
        <taxon>Platysternon</taxon>
    </lineage>
</organism>
<dbReference type="Proteomes" id="UP000297703">
    <property type="component" value="Unassembled WGS sequence"/>
</dbReference>
<keyword evidence="2" id="KW-1185">Reference proteome</keyword>
<accession>A0A4D9ETX6</accession>
<protein>
    <submittedName>
        <fullName evidence="1">Methylenetetrahydrofolate reductase</fullName>
    </submittedName>
</protein>
<sequence>MFFSSQWHMPCKTLLAQWLELAYFSPPSEEDTKDDPFSEGLLSKAWCGQALRGGRGLRILLVLMHNTVWLVCVPQPRVSSRQQPLRQGPAGMEAGPLVLLDVAAQTLVGLCRGDQPVP</sequence>
<dbReference type="AlphaFoldDB" id="A0A4D9ETX6"/>
<gene>
    <name evidence="1" type="ORF">DR999_PMT02455</name>
</gene>
<evidence type="ECO:0000313" key="1">
    <source>
        <dbReference type="EMBL" id="TFK14019.1"/>
    </source>
</evidence>
<reference evidence="1 2" key="1">
    <citation type="submission" date="2019-04" db="EMBL/GenBank/DDBJ databases">
        <title>Draft genome of the big-headed turtle Platysternon megacephalum.</title>
        <authorList>
            <person name="Gong S."/>
        </authorList>
    </citation>
    <scope>NUCLEOTIDE SEQUENCE [LARGE SCALE GENOMIC DNA]</scope>
    <source>
        <strain evidence="1">DO16091913</strain>
        <tissue evidence="1">Muscle</tissue>
    </source>
</reference>
<comment type="caution">
    <text evidence="1">The sequence shown here is derived from an EMBL/GenBank/DDBJ whole genome shotgun (WGS) entry which is preliminary data.</text>
</comment>
<dbReference type="EMBL" id="QXTE01000013">
    <property type="protein sequence ID" value="TFK14019.1"/>
    <property type="molecule type" value="Genomic_DNA"/>
</dbReference>
<name>A0A4D9ETX6_9SAUR</name>
<proteinExistence type="predicted"/>
<reference evidence="1 2" key="2">
    <citation type="submission" date="2019-04" db="EMBL/GenBank/DDBJ databases">
        <title>The genome sequence of big-headed turtle.</title>
        <authorList>
            <person name="Gong S."/>
        </authorList>
    </citation>
    <scope>NUCLEOTIDE SEQUENCE [LARGE SCALE GENOMIC DNA]</scope>
    <source>
        <strain evidence="1">DO16091913</strain>
        <tissue evidence="1">Muscle</tissue>
    </source>
</reference>
<evidence type="ECO:0000313" key="2">
    <source>
        <dbReference type="Proteomes" id="UP000297703"/>
    </source>
</evidence>